<dbReference type="InterPro" id="IPR000713">
    <property type="entry name" value="Mur_ligase_N"/>
</dbReference>
<evidence type="ECO:0000256" key="3">
    <source>
        <dbReference type="ARBA" id="ARBA00012211"/>
    </source>
</evidence>
<evidence type="ECO:0000256" key="12">
    <source>
        <dbReference type="ARBA" id="ARBA00023316"/>
    </source>
</evidence>
<evidence type="ECO:0000259" key="18">
    <source>
        <dbReference type="Pfam" id="PF08245"/>
    </source>
</evidence>
<dbReference type="PANTHER" id="PTHR43445:SF3">
    <property type="entry name" value="UDP-N-ACETYLMURAMATE--L-ALANINE LIGASE"/>
    <property type="match status" value="1"/>
</dbReference>
<feature type="compositionally biased region" description="Polar residues" evidence="15">
    <location>
        <begin position="1"/>
        <end position="19"/>
    </location>
</feature>
<dbReference type="GO" id="GO:0008360">
    <property type="term" value="P:regulation of cell shape"/>
    <property type="evidence" value="ECO:0007669"/>
    <property type="project" value="UniProtKB-KW"/>
</dbReference>
<keyword evidence="6 14" id="KW-0132">Cell division</keyword>
<dbReference type="Pfam" id="PF08245">
    <property type="entry name" value="Mur_ligase_M"/>
    <property type="match status" value="1"/>
</dbReference>
<dbReference type="Gene3D" id="3.40.1190.10">
    <property type="entry name" value="Mur-like, catalytic domain"/>
    <property type="match status" value="1"/>
</dbReference>
<dbReference type="GO" id="GO:0005524">
    <property type="term" value="F:ATP binding"/>
    <property type="evidence" value="ECO:0007669"/>
    <property type="project" value="UniProtKB-UniRule"/>
</dbReference>
<dbReference type="EC" id="6.3.2.8" evidence="3 14"/>
<keyword evidence="4 14" id="KW-0963">Cytoplasm</keyword>
<dbReference type="GO" id="GO:0009252">
    <property type="term" value="P:peptidoglycan biosynthetic process"/>
    <property type="evidence" value="ECO:0007669"/>
    <property type="project" value="UniProtKB-UniRule"/>
</dbReference>
<dbReference type="SUPFAM" id="SSF53623">
    <property type="entry name" value="MurD-like peptide ligases, catalytic domain"/>
    <property type="match status" value="1"/>
</dbReference>
<dbReference type="SUPFAM" id="SSF51984">
    <property type="entry name" value="MurCD N-terminal domain"/>
    <property type="match status" value="1"/>
</dbReference>
<comment type="catalytic activity">
    <reaction evidence="13 14">
        <text>UDP-N-acetyl-alpha-D-muramate + L-alanine + ATP = UDP-N-acetyl-alpha-D-muramoyl-L-alanine + ADP + phosphate + H(+)</text>
        <dbReference type="Rhea" id="RHEA:23372"/>
        <dbReference type="ChEBI" id="CHEBI:15378"/>
        <dbReference type="ChEBI" id="CHEBI:30616"/>
        <dbReference type="ChEBI" id="CHEBI:43474"/>
        <dbReference type="ChEBI" id="CHEBI:57972"/>
        <dbReference type="ChEBI" id="CHEBI:70757"/>
        <dbReference type="ChEBI" id="CHEBI:83898"/>
        <dbReference type="ChEBI" id="CHEBI:456216"/>
        <dbReference type="EC" id="6.3.2.8"/>
    </reaction>
</comment>
<dbReference type="SUPFAM" id="SSF53244">
    <property type="entry name" value="MurD-like peptide ligases, peptide-binding domain"/>
    <property type="match status" value="1"/>
</dbReference>
<dbReference type="GO" id="GO:0051301">
    <property type="term" value="P:cell division"/>
    <property type="evidence" value="ECO:0007669"/>
    <property type="project" value="UniProtKB-KW"/>
</dbReference>
<protein>
    <recommendedName>
        <fullName evidence="3 14">UDP-N-acetylmuramate--L-alanine ligase</fullName>
        <ecNumber evidence="3 14">6.3.2.8</ecNumber>
    </recommendedName>
    <alternativeName>
        <fullName evidence="14">UDP-N-acetylmuramoyl-L-alanine synthetase</fullName>
    </alternativeName>
</protein>
<proteinExistence type="inferred from homology"/>
<evidence type="ECO:0000256" key="6">
    <source>
        <dbReference type="ARBA" id="ARBA00022618"/>
    </source>
</evidence>
<evidence type="ECO:0000256" key="10">
    <source>
        <dbReference type="ARBA" id="ARBA00022984"/>
    </source>
</evidence>
<sequence length="511" mass="52375">MRTDSVSGSFDSAPSTQEGAGSGTLLSRVHLVGIGGAGMSGIARILLARGHEVSGSDARDSPTVLALRAQGAKVAFGHEESNLDQFDGDPTAVVVSTAIRQDNPELVEAQRRGVAVLRRAEALAALMADHRVACVTGTHGKTTTTSMLTVALQHCRLDPSFAIGGDLNESGANAHHGEGGLFVAEADESDGSFLVFAPSVAVVTNVEPDHLDHHGTPAAYTGVFEEFLHRIEPDGVLIAGADDPGAAVLADRAESVGIRVRRYGKSVTGSGDARIVGYRAEHGAGVGTVELMAGGGPAGGESAGAGPGGHVDVFVSVPGEHMADNAVAALLAGLELGASLEEMLEGLAAFGGVRRRFEFKGRADGVRVYDDYAHHPTEVEAQLRAARPVVGDGRLIVVFQPHLYSRTAAFAGEFATALGLADEVVLLDVYGAREDPEPGVNGALIAESVPLPEGRVHYEPSITAAAPLVAGLARPGDLVVTMGAGDVTMLGPEILNEVDRVAGGSDSAGQA</sequence>
<name>A0AAE3ZB07_9ACTN</name>
<feature type="domain" description="Mur ligase C-terminal" evidence="17">
    <location>
        <begin position="355"/>
        <end position="485"/>
    </location>
</feature>
<keyword evidence="9 14" id="KW-0133">Cell shape</keyword>
<dbReference type="GO" id="GO:0008763">
    <property type="term" value="F:UDP-N-acetylmuramate-L-alanine ligase activity"/>
    <property type="evidence" value="ECO:0007669"/>
    <property type="project" value="UniProtKB-UniRule"/>
</dbReference>
<keyword evidence="7 14" id="KW-0547">Nucleotide-binding</keyword>
<comment type="pathway">
    <text evidence="2 14">Cell wall biogenesis; peptidoglycan biosynthesis.</text>
</comment>
<comment type="function">
    <text evidence="14">Cell wall formation.</text>
</comment>
<dbReference type="GO" id="GO:0005737">
    <property type="term" value="C:cytoplasm"/>
    <property type="evidence" value="ECO:0007669"/>
    <property type="project" value="UniProtKB-SubCell"/>
</dbReference>
<dbReference type="NCBIfam" id="TIGR01082">
    <property type="entry name" value="murC"/>
    <property type="match status" value="1"/>
</dbReference>
<evidence type="ECO:0000256" key="5">
    <source>
        <dbReference type="ARBA" id="ARBA00022598"/>
    </source>
</evidence>
<dbReference type="AlphaFoldDB" id="A0AAE3ZB07"/>
<dbReference type="InterPro" id="IPR050061">
    <property type="entry name" value="MurCDEF_pg_biosynth"/>
</dbReference>
<dbReference type="InterPro" id="IPR036615">
    <property type="entry name" value="Mur_ligase_C_dom_sf"/>
</dbReference>
<dbReference type="Proteomes" id="UP001180845">
    <property type="component" value="Unassembled WGS sequence"/>
</dbReference>
<evidence type="ECO:0000256" key="4">
    <source>
        <dbReference type="ARBA" id="ARBA00022490"/>
    </source>
</evidence>
<evidence type="ECO:0000256" key="9">
    <source>
        <dbReference type="ARBA" id="ARBA00022960"/>
    </source>
</evidence>
<evidence type="ECO:0000256" key="13">
    <source>
        <dbReference type="ARBA" id="ARBA00047833"/>
    </source>
</evidence>
<feature type="domain" description="Mur ligase central" evidence="18">
    <location>
        <begin position="135"/>
        <end position="332"/>
    </location>
</feature>
<keyword evidence="10 14" id="KW-0573">Peptidoglycan synthesis</keyword>
<dbReference type="Gene3D" id="3.40.50.720">
    <property type="entry name" value="NAD(P)-binding Rossmann-like Domain"/>
    <property type="match status" value="1"/>
</dbReference>
<feature type="binding site" evidence="14">
    <location>
        <begin position="137"/>
        <end position="143"/>
    </location>
    <ligand>
        <name>ATP</name>
        <dbReference type="ChEBI" id="CHEBI:30616"/>
    </ligand>
</feature>
<dbReference type="Pfam" id="PF01225">
    <property type="entry name" value="Mur_ligase"/>
    <property type="match status" value="1"/>
</dbReference>
<dbReference type="Gene3D" id="3.90.190.20">
    <property type="entry name" value="Mur ligase, C-terminal domain"/>
    <property type="match status" value="1"/>
</dbReference>
<dbReference type="HAMAP" id="MF_00046">
    <property type="entry name" value="MurC"/>
    <property type="match status" value="1"/>
</dbReference>
<dbReference type="PANTHER" id="PTHR43445">
    <property type="entry name" value="UDP-N-ACETYLMURAMATE--L-ALANINE LIGASE-RELATED"/>
    <property type="match status" value="1"/>
</dbReference>
<comment type="subcellular location">
    <subcellularLocation>
        <location evidence="1 14">Cytoplasm</location>
    </subcellularLocation>
</comment>
<comment type="similarity">
    <text evidence="14">Belongs to the MurCDEF family.</text>
</comment>
<dbReference type="InterPro" id="IPR036565">
    <property type="entry name" value="Mur-like_cat_sf"/>
</dbReference>
<keyword evidence="11 14" id="KW-0131">Cell cycle</keyword>
<keyword evidence="12 14" id="KW-0961">Cell wall biogenesis/degradation</keyword>
<evidence type="ECO:0000259" key="16">
    <source>
        <dbReference type="Pfam" id="PF01225"/>
    </source>
</evidence>
<evidence type="ECO:0000256" key="7">
    <source>
        <dbReference type="ARBA" id="ARBA00022741"/>
    </source>
</evidence>
<evidence type="ECO:0000256" key="14">
    <source>
        <dbReference type="HAMAP-Rule" id="MF_00046"/>
    </source>
</evidence>
<keyword evidence="5 14" id="KW-0436">Ligase</keyword>
<organism evidence="19 20">
    <name type="scientific">Haloactinomyces albus</name>
    <dbReference type="NCBI Taxonomy" id="1352928"/>
    <lineage>
        <taxon>Bacteria</taxon>
        <taxon>Bacillati</taxon>
        <taxon>Actinomycetota</taxon>
        <taxon>Actinomycetes</taxon>
        <taxon>Actinopolysporales</taxon>
        <taxon>Actinopolysporaceae</taxon>
        <taxon>Haloactinomyces</taxon>
    </lineage>
</organism>
<dbReference type="InterPro" id="IPR005758">
    <property type="entry name" value="UDP-N-AcMur_Ala_ligase_MurC"/>
</dbReference>
<accession>A0AAE3ZB07</accession>
<keyword evidence="8 14" id="KW-0067">ATP-binding</keyword>
<evidence type="ECO:0000256" key="15">
    <source>
        <dbReference type="SAM" id="MobiDB-lite"/>
    </source>
</evidence>
<evidence type="ECO:0000256" key="8">
    <source>
        <dbReference type="ARBA" id="ARBA00022840"/>
    </source>
</evidence>
<gene>
    <name evidence="14" type="primary">murC</name>
    <name evidence="19" type="ORF">JOF55_000756</name>
</gene>
<dbReference type="GO" id="GO:0071555">
    <property type="term" value="P:cell wall organization"/>
    <property type="evidence" value="ECO:0007669"/>
    <property type="project" value="UniProtKB-KW"/>
</dbReference>
<reference evidence="19" key="1">
    <citation type="submission" date="2023-07" db="EMBL/GenBank/DDBJ databases">
        <title>Sequencing the genomes of 1000 actinobacteria strains.</title>
        <authorList>
            <person name="Klenk H.-P."/>
        </authorList>
    </citation>
    <scope>NUCLEOTIDE SEQUENCE</scope>
    <source>
        <strain evidence="19">DSM 45977</strain>
    </source>
</reference>
<dbReference type="EMBL" id="JAVDXW010000001">
    <property type="protein sequence ID" value="MDR7300575.1"/>
    <property type="molecule type" value="Genomic_DNA"/>
</dbReference>
<evidence type="ECO:0000256" key="2">
    <source>
        <dbReference type="ARBA" id="ARBA00004752"/>
    </source>
</evidence>
<dbReference type="InterPro" id="IPR004101">
    <property type="entry name" value="Mur_ligase_C"/>
</dbReference>
<comment type="caution">
    <text evidence="19">The sequence shown here is derived from an EMBL/GenBank/DDBJ whole genome shotgun (WGS) entry which is preliminary data.</text>
</comment>
<evidence type="ECO:0000256" key="1">
    <source>
        <dbReference type="ARBA" id="ARBA00004496"/>
    </source>
</evidence>
<evidence type="ECO:0000313" key="19">
    <source>
        <dbReference type="EMBL" id="MDR7300575.1"/>
    </source>
</evidence>
<evidence type="ECO:0000259" key="17">
    <source>
        <dbReference type="Pfam" id="PF02875"/>
    </source>
</evidence>
<feature type="domain" description="Mur ligase N-terminal catalytic" evidence="16">
    <location>
        <begin position="29"/>
        <end position="130"/>
    </location>
</feature>
<dbReference type="Pfam" id="PF02875">
    <property type="entry name" value="Mur_ligase_C"/>
    <property type="match status" value="1"/>
</dbReference>
<dbReference type="InterPro" id="IPR013221">
    <property type="entry name" value="Mur_ligase_cen"/>
</dbReference>
<evidence type="ECO:0000313" key="20">
    <source>
        <dbReference type="Proteomes" id="UP001180845"/>
    </source>
</evidence>
<evidence type="ECO:0000256" key="11">
    <source>
        <dbReference type="ARBA" id="ARBA00023306"/>
    </source>
</evidence>
<feature type="region of interest" description="Disordered" evidence="15">
    <location>
        <begin position="1"/>
        <end position="22"/>
    </location>
</feature>
<keyword evidence="20" id="KW-1185">Reference proteome</keyword>